<dbReference type="GO" id="GO:0006950">
    <property type="term" value="P:response to stress"/>
    <property type="evidence" value="ECO:0007669"/>
    <property type="project" value="UniProtKB-ARBA"/>
</dbReference>
<dbReference type="STRING" id="937218.SAMN06297251_12045"/>
<feature type="compositionally biased region" description="Basic and acidic residues" evidence="5">
    <location>
        <begin position="129"/>
        <end position="143"/>
    </location>
</feature>
<dbReference type="EMBL" id="FWXR01000020">
    <property type="protein sequence ID" value="SMD03910.1"/>
    <property type="molecule type" value="Genomic_DNA"/>
</dbReference>
<evidence type="ECO:0000256" key="2">
    <source>
        <dbReference type="ARBA" id="ARBA00061115"/>
    </source>
</evidence>
<evidence type="ECO:0000259" key="6">
    <source>
        <dbReference type="Pfam" id="PF03819"/>
    </source>
</evidence>
<protein>
    <recommendedName>
        <fullName evidence="4">Nucleoside triphosphate pyrophosphohydrolase</fullName>
        <ecNumber evidence="3">3.6.1.8</ecNumber>
    </recommendedName>
</protein>
<dbReference type="GO" id="GO:0046081">
    <property type="term" value="P:dUTP catabolic process"/>
    <property type="evidence" value="ECO:0007669"/>
    <property type="project" value="TreeGrafter"/>
</dbReference>
<dbReference type="GO" id="GO:0047693">
    <property type="term" value="F:ATP diphosphatase activity"/>
    <property type="evidence" value="ECO:0007669"/>
    <property type="project" value="UniProtKB-EC"/>
</dbReference>
<accession>A0A1W2E2C6</accession>
<dbReference type="GO" id="GO:0046052">
    <property type="term" value="P:UTP catabolic process"/>
    <property type="evidence" value="ECO:0007669"/>
    <property type="project" value="TreeGrafter"/>
</dbReference>
<dbReference type="GO" id="GO:0046061">
    <property type="term" value="P:dATP catabolic process"/>
    <property type="evidence" value="ECO:0007669"/>
    <property type="project" value="TreeGrafter"/>
</dbReference>
<dbReference type="SUPFAM" id="SSF101386">
    <property type="entry name" value="all-alpha NTP pyrophosphatases"/>
    <property type="match status" value="2"/>
</dbReference>
<reference evidence="7 8" key="1">
    <citation type="submission" date="2017-04" db="EMBL/GenBank/DDBJ databases">
        <authorList>
            <person name="Afonso C.L."/>
            <person name="Miller P.J."/>
            <person name="Scott M.A."/>
            <person name="Spackman E."/>
            <person name="Goraichik I."/>
            <person name="Dimitrov K.M."/>
            <person name="Suarez D.L."/>
            <person name="Swayne D.E."/>
        </authorList>
    </citation>
    <scope>NUCLEOTIDE SEQUENCE [LARGE SCALE GENOMIC DNA]</scope>
    <source>
        <strain evidence="7 8">CGMCC 1.10972</strain>
    </source>
</reference>
<dbReference type="NCBIfam" id="NF007113">
    <property type="entry name" value="PRK09562.1"/>
    <property type="match status" value="1"/>
</dbReference>
<dbReference type="Proteomes" id="UP000192656">
    <property type="component" value="Unassembled WGS sequence"/>
</dbReference>
<comment type="similarity">
    <text evidence="2">Belongs to the nucleoside triphosphate pyrophosphohydrolase family.</text>
</comment>
<evidence type="ECO:0000256" key="3">
    <source>
        <dbReference type="ARBA" id="ARBA00066372"/>
    </source>
</evidence>
<dbReference type="GO" id="GO:0046076">
    <property type="term" value="P:dTTP catabolic process"/>
    <property type="evidence" value="ECO:0007669"/>
    <property type="project" value="TreeGrafter"/>
</dbReference>
<organism evidence="7 8">
    <name type="scientific">Fulvimarina manganoxydans</name>
    <dbReference type="NCBI Taxonomy" id="937218"/>
    <lineage>
        <taxon>Bacteria</taxon>
        <taxon>Pseudomonadati</taxon>
        <taxon>Pseudomonadota</taxon>
        <taxon>Alphaproteobacteria</taxon>
        <taxon>Hyphomicrobiales</taxon>
        <taxon>Aurantimonadaceae</taxon>
        <taxon>Fulvimarina</taxon>
    </lineage>
</organism>
<dbReference type="GO" id="GO:0046047">
    <property type="term" value="P:TTP catabolic process"/>
    <property type="evidence" value="ECO:0007669"/>
    <property type="project" value="TreeGrafter"/>
</dbReference>
<dbReference type="CDD" id="cd11528">
    <property type="entry name" value="NTP-PPase_MazG_Nterm"/>
    <property type="match status" value="1"/>
</dbReference>
<gene>
    <name evidence="7" type="ORF">SAMN06297251_12045</name>
</gene>
<name>A0A1W2E2C6_9HYPH</name>
<dbReference type="FunFam" id="1.10.287.1080:FF:000003">
    <property type="entry name" value="Nucleoside triphosphate pyrophosphohydrolase"/>
    <property type="match status" value="1"/>
</dbReference>
<feature type="region of interest" description="Disordered" evidence="5">
    <location>
        <begin position="129"/>
        <end position="149"/>
    </location>
</feature>
<dbReference type="InterPro" id="IPR004518">
    <property type="entry name" value="MazG-like_dom"/>
</dbReference>
<evidence type="ECO:0000256" key="5">
    <source>
        <dbReference type="SAM" id="MobiDB-lite"/>
    </source>
</evidence>
<evidence type="ECO:0000256" key="1">
    <source>
        <dbReference type="ARBA" id="ARBA00052141"/>
    </source>
</evidence>
<dbReference type="Pfam" id="PF03819">
    <property type="entry name" value="MazG"/>
    <property type="match status" value="2"/>
</dbReference>
<dbReference type="InterPro" id="IPR048015">
    <property type="entry name" value="NTP-PPase_MazG-like_N"/>
</dbReference>
<keyword evidence="8" id="KW-1185">Reference proteome</keyword>
<feature type="domain" description="NTP pyrophosphohydrolase MazG-like" evidence="6">
    <location>
        <begin position="30"/>
        <end position="103"/>
    </location>
</feature>
<evidence type="ECO:0000256" key="4">
    <source>
        <dbReference type="ARBA" id="ARBA00074799"/>
    </source>
</evidence>
<evidence type="ECO:0000313" key="7">
    <source>
        <dbReference type="EMBL" id="SMD03910.1"/>
    </source>
</evidence>
<comment type="catalytic activity">
    <reaction evidence="1">
        <text>ATP + H2O = AMP + diphosphate + H(+)</text>
        <dbReference type="Rhea" id="RHEA:14245"/>
        <dbReference type="ChEBI" id="CHEBI:15377"/>
        <dbReference type="ChEBI" id="CHEBI:15378"/>
        <dbReference type="ChEBI" id="CHEBI:30616"/>
        <dbReference type="ChEBI" id="CHEBI:33019"/>
        <dbReference type="ChEBI" id="CHEBI:456215"/>
        <dbReference type="EC" id="3.6.1.8"/>
    </reaction>
</comment>
<proteinExistence type="inferred from homology"/>
<dbReference type="EC" id="3.6.1.8" evidence="3"/>
<dbReference type="PANTHER" id="PTHR30522:SF0">
    <property type="entry name" value="NUCLEOSIDE TRIPHOSPHATE PYROPHOSPHOHYDROLASE"/>
    <property type="match status" value="1"/>
</dbReference>
<evidence type="ECO:0000313" key="8">
    <source>
        <dbReference type="Proteomes" id="UP000192656"/>
    </source>
</evidence>
<feature type="domain" description="NTP pyrophosphohydrolase MazG-like" evidence="6">
    <location>
        <begin position="188"/>
        <end position="245"/>
    </location>
</feature>
<dbReference type="AlphaFoldDB" id="A0A1W2E2C6"/>
<dbReference type="FunFam" id="1.10.287.1080:FF:000001">
    <property type="entry name" value="Nucleoside triphosphate pyrophosphohydrolase"/>
    <property type="match status" value="1"/>
</dbReference>
<dbReference type="Gene3D" id="1.10.287.1080">
    <property type="entry name" value="MazG-like"/>
    <property type="match status" value="2"/>
</dbReference>
<dbReference type="InterPro" id="IPR011551">
    <property type="entry name" value="NTP_PyrPHydrolase_MazG"/>
</dbReference>
<sequence length="286" mass="32071">MEASRDVLRLVEIMRALRNPSGGCPWDLEQDFASIAPYTIEEAYEVADAIERSDPIDLCEELGDLLLQVVYHSQMAAEKGWFDFDDVVEGITRKMIRRHPHVFGDAEARSAGSAKGQWERIKAEEKAEKAARRAEFGTSEKPEASSAPSPLYLDDVPSVFPALTLALKIQKRAAKVGFDWNDPTPIEAKIDEELGEFRHAVETGTSREQEAEMGDLLFSVVNLARYHELDPENALRITVRKFRDRFAYIERALVRDGQTLQSATLDEMDALWVEAKGASRAASAEE</sequence>
<dbReference type="PANTHER" id="PTHR30522">
    <property type="entry name" value="NUCLEOSIDE TRIPHOSPHATE PYROPHOSPHOHYDROLASE"/>
    <property type="match status" value="1"/>
</dbReference>
<dbReference type="RefSeq" id="WP_084411860.1">
    <property type="nucleotide sequence ID" value="NZ_FWXR01000020.1"/>
</dbReference>
<dbReference type="NCBIfam" id="TIGR00444">
    <property type="entry name" value="mazG"/>
    <property type="match status" value="1"/>
</dbReference>
<dbReference type="OrthoDB" id="9808939at2"/>
<dbReference type="GO" id="GO:0006203">
    <property type="term" value="P:dGTP catabolic process"/>
    <property type="evidence" value="ECO:0007669"/>
    <property type="project" value="TreeGrafter"/>
</dbReference>
<dbReference type="CDD" id="cd11529">
    <property type="entry name" value="NTP-PPase_MazG_Cterm"/>
    <property type="match status" value="1"/>
</dbReference>
<dbReference type="InterPro" id="IPR048011">
    <property type="entry name" value="NTP-PPase_MazG-like_C"/>
</dbReference>